<gene>
    <name evidence="4" type="ORF">OXIME_000448</name>
</gene>
<dbReference type="Pfam" id="PF00872">
    <property type="entry name" value="Transposase_mut"/>
    <property type="match status" value="1"/>
</dbReference>
<keyword evidence="2" id="KW-0238">DNA-binding</keyword>
<protein>
    <submittedName>
        <fullName evidence="4">Transposase</fullName>
    </submittedName>
</protein>
<evidence type="ECO:0000313" key="5">
    <source>
        <dbReference type="Proteomes" id="UP001451606"/>
    </source>
</evidence>
<proteinExistence type="predicted"/>
<evidence type="ECO:0000313" key="4">
    <source>
        <dbReference type="EMBL" id="WYX99903.1"/>
    </source>
</evidence>
<dbReference type="GO" id="GO:0004803">
    <property type="term" value="F:transposase activity"/>
    <property type="evidence" value="ECO:0007669"/>
    <property type="project" value="InterPro"/>
</dbReference>
<dbReference type="EMBL" id="CP133772">
    <property type="protein sequence ID" value="WYX99903.1"/>
    <property type="molecule type" value="Genomic_DNA"/>
</dbReference>
<dbReference type="KEGG" id="omr:OXIME_000448"/>
<dbReference type="GO" id="GO:0003677">
    <property type="term" value="F:DNA binding"/>
    <property type="evidence" value="ECO:0007669"/>
    <property type="project" value="UniProtKB-KW"/>
</dbReference>
<sequence length="55" mass="6214">MKNVSASYISSLSSQLDASARTFMERWIEQPMKFICIDATHLKIMDAGKYGNKSL</sequence>
<keyword evidence="5" id="KW-1185">Reference proteome</keyword>
<evidence type="ECO:0000256" key="3">
    <source>
        <dbReference type="ARBA" id="ARBA00023172"/>
    </source>
</evidence>
<keyword evidence="1" id="KW-0815">Transposition</keyword>
<dbReference type="GeneID" id="95967175"/>
<dbReference type="RefSeq" id="WP_393971862.1">
    <property type="nucleotide sequence ID" value="NZ_CP133772.1"/>
</dbReference>
<keyword evidence="3" id="KW-0233">DNA recombination</keyword>
<dbReference type="GO" id="GO:0006313">
    <property type="term" value="P:DNA transposition"/>
    <property type="evidence" value="ECO:0007669"/>
    <property type="project" value="InterPro"/>
</dbReference>
<organism evidence="4 5">
    <name type="scientific">Oxyplasma meridianum</name>
    <dbReference type="NCBI Taxonomy" id="3073602"/>
    <lineage>
        <taxon>Archaea</taxon>
        <taxon>Methanobacteriati</taxon>
        <taxon>Thermoplasmatota</taxon>
        <taxon>Thermoplasmata</taxon>
        <taxon>Thermoplasmatales</taxon>
        <taxon>Thermoplasmataceae</taxon>
        <taxon>Oxyplasma</taxon>
    </lineage>
</organism>
<dbReference type="InterPro" id="IPR001207">
    <property type="entry name" value="Transposase_mutator"/>
</dbReference>
<evidence type="ECO:0000256" key="2">
    <source>
        <dbReference type="ARBA" id="ARBA00023125"/>
    </source>
</evidence>
<reference evidence="4 5" key="1">
    <citation type="submission" date="2023-09" db="EMBL/GenBank/DDBJ databases">
        <authorList>
            <person name="Golyshina O.V."/>
            <person name="Lunev E.A."/>
            <person name="Bargiela R."/>
            <person name="Gaines M.C."/>
            <person name="Daum B."/>
            <person name="Bale N.J."/>
            <person name="Koenen M."/>
            <person name="Sinninghe Damst J.S."/>
            <person name="Yakimov M."/>
            <person name="Golyshin P.N."/>
        </authorList>
    </citation>
    <scope>NUCLEOTIDE SEQUENCE [LARGE SCALE GENOMIC DNA]</scope>
    <source>
        <strain evidence="4 5">M1</strain>
    </source>
</reference>
<evidence type="ECO:0000256" key="1">
    <source>
        <dbReference type="ARBA" id="ARBA00022578"/>
    </source>
</evidence>
<accession>A0AAX4NEJ7</accession>
<name>A0AAX4NEJ7_9ARCH</name>
<dbReference type="AlphaFoldDB" id="A0AAX4NEJ7"/>
<dbReference type="Proteomes" id="UP001451606">
    <property type="component" value="Chromosome"/>
</dbReference>